<protein>
    <recommendedName>
        <fullName evidence="4 7">Alanine racemase</fullName>
        <ecNumber evidence="4 7">5.1.1.1</ecNumber>
    </recommendedName>
</protein>
<feature type="binding site" evidence="7 9">
    <location>
        <position position="131"/>
    </location>
    <ligand>
        <name>substrate</name>
    </ligand>
</feature>
<name>A0A1T1HES7_OCELI</name>
<dbReference type="InterPro" id="IPR011079">
    <property type="entry name" value="Ala_racemase_C"/>
</dbReference>
<gene>
    <name evidence="11" type="ORF">BTA35_0201470</name>
</gene>
<evidence type="ECO:0000256" key="1">
    <source>
        <dbReference type="ARBA" id="ARBA00000316"/>
    </source>
</evidence>
<feature type="binding site" evidence="7 9">
    <location>
        <position position="303"/>
    </location>
    <ligand>
        <name>substrate</name>
    </ligand>
</feature>
<dbReference type="GO" id="GO:0005829">
    <property type="term" value="C:cytosol"/>
    <property type="evidence" value="ECO:0007669"/>
    <property type="project" value="TreeGrafter"/>
</dbReference>
<accession>A0A1T1HES7</accession>
<comment type="catalytic activity">
    <reaction evidence="1 7">
        <text>L-alanine = D-alanine</text>
        <dbReference type="Rhea" id="RHEA:20249"/>
        <dbReference type="ChEBI" id="CHEBI:57416"/>
        <dbReference type="ChEBI" id="CHEBI:57972"/>
        <dbReference type="EC" id="5.1.1.1"/>
    </reaction>
</comment>
<evidence type="ECO:0000259" key="10">
    <source>
        <dbReference type="SMART" id="SM01005"/>
    </source>
</evidence>
<dbReference type="GO" id="GO:0008784">
    <property type="term" value="F:alanine racemase activity"/>
    <property type="evidence" value="ECO:0007669"/>
    <property type="project" value="UniProtKB-UniRule"/>
</dbReference>
<keyword evidence="6 7" id="KW-0413">Isomerase</keyword>
<evidence type="ECO:0000256" key="6">
    <source>
        <dbReference type="ARBA" id="ARBA00023235"/>
    </source>
</evidence>
<dbReference type="EMBL" id="MTSD02000001">
    <property type="protein sequence ID" value="OOV88227.1"/>
    <property type="molecule type" value="Genomic_DNA"/>
</dbReference>
<organism evidence="11 12">
    <name type="scientific">Oceanospirillum linum</name>
    <dbReference type="NCBI Taxonomy" id="966"/>
    <lineage>
        <taxon>Bacteria</taxon>
        <taxon>Pseudomonadati</taxon>
        <taxon>Pseudomonadota</taxon>
        <taxon>Gammaproteobacteria</taxon>
        <taxon>Oceanospirillales</taxon>
        <taxon>Oceanospirillaceae</taxon>
        <taxon>Oceanospirillum</taxon>
    </lineage>
</organism>
<dbReference type="Pfam" id="PF00842">
    <property type="entry name" value="Ala_racemase_C"/>
    <property type="match status" value="1"/>
</dbReference>
<comment type="caution">
    <text evidence="11">The sequence shown here is derived from an EMBL/GenBank/DDBJ whole genome shotgun (WGS) entry which is preliminary data.</text>
</comment>
<evidence type="ECO:0000256" key="4">
    <source>
        <dbReference type="ARBA" id="ARBA00013089"/>
    </source>
</evidence>
<evidence type="ECO:0000256" key="5">
    <source>
        <dbReference type="ARBA" id="ARBA00022898"/>
    </source>
</evidence>
<feature type="active site" description="Proton acceptor; specific for L-alanine" evidence="7">
    <location>
        <position position="255"/>
    </location>
</feature>
<feature type="modified residue" description="N6-(pyridoxal phosphate)lysine" evidence="7 8">
    <location>
        <position position="35"/>
    </location>
</feature>
<dbReference type="RefSeq" id="WP_077242649.1">
    <property type="nucleotide sequence ID" value="NZ_FXTS01000001.1"/>
</dbReference>
<evidence type="ECO:0000256" key="2">
    <source>
        <dbReference type="ARBA" id="ARBA00001933"/>
    </source>
</evidence>
<comment type="pathway">
    <text evidence="7">Amino-acid biosynthesis; D-alanine biosynthesis; D-alanine from L-alanine: step 1/1.</text>
</comment>
<dbReference type="EC" id="5.1.1.1" evidence="4 7"/>
<dbReference type="Pfam" id="PF01168">
    <property type="entry name" value="Ala_racemase_N"/>
    <property type="match status" value="1"/>
</dbReference>
<dbReference type="GO" id="GO:0030170">
    <property type="term" value="F:pyridoxal phosphate binding"/>
    <property type="evidence" value="ECO:0007669"/>
    <property type="project" value="UniProtKB-UniRule"/>
</dbReference>
<dbReference type="SMART" id="SM01005">
    <property type="entry name" value="Ala_racemase_C"/>
    <property type="match status" value="1"/>
</dbReference>
<evidence type="ECO:0000313" key="11">
    <source>
        <dbReference type="EMBL" id="OOV88227.1"/>
    </source>
</evidence>
<keyword evidence="12" id="KW-1185">Reference proteome</keyword>
<dbReference type="SUPFAM" id="SSF51419">
    <property type="entry name" value="PLP-binding barrel"/>
    <property type="match status" value="1"/>
</dbReference>
<dbReference type="PROSITE" id="PS00395">
    <property type="entry name" value="ALANINE_RACEMASE"/>
    <property type="match status" value="1"/>
</dbReference>
<feature type="active site" description="Proton acceptor; specific for D-alanine" evidence="7">
    <location>
        <position position="35"/>
    </location>
</feature>
<comment type="similarity">
    <text evidence="3 7">Belongs to the alanine racemase family.</text>
</comment>
<comment type="cofactor">
    <cofactor evidence="2 7 8">
        <name>pyridoxal 5'-phosphate</name>
        <dbReference type="ChEBI" id="CHEBI:597326"/>
    </cofactor>
</comment>
<dbReference type="CDD" id="cd06827">
    <property type="entry name" value="PLPDE_III_AR_proteobact"/>
    <property type="match status" value="1"/>
</dbReference>
<evidence type="ECO:0000256" key="8">
    <source>
        <dbReference type="PIRSR" id="PIRSR600821-50"/>
    </source>
</evidence>
<dbReference type="GO" id="GO:0030632">
    <property type="term" value="P:D-alanine biosynthetic process"/>
    <property type="evidence" value="ECO:0007669"/>
    <property type="project" value="UniProtKB-UniRule"/>
</dbReference>
<dbReference type="InterPro" id="IPR001608">
    <property type="entry name" value="Ala_racemase_N"/>
</dbReference>
<keyword evidence="5 7" id="KW-0663">Pyridoxal phosphate</keyword>
<comment type="function">
    <text evidence="7">Catalyzes the interconversion of L-alanine and D-alanine. May also act on other amino acids.</text>
</comment>
<evidence type="ECO:0000256" key="7">
    <source>
        <dbReference type="HAMAP-Rule" id="MF_01201"/>
    </source>
</evidence>
<sequence>MARAAKAVIDLTALKHNYLLAKELAPGRKAVAIIKANAYGHGAVEAAEYLSDVADAFGVACIEEALQLAENGIKQPVVLLEGFFTADELEFVDKYRMMTAVHSEWQLEALEQHAFSQPLPVLVKFDSGMHRLGFDAEGFAKAVERLQKMDHISDVIAMTHFACADELECEYTQTQMANFHAACDRFGLQHCMANSAVTLHWPEAHGDWVRPGIMLYGASPLDQQTENAARLKPVMTLSSEIIAIRELPAGEPVGYGRRFTSEQPTRVGVVAMGYADGYPRHAIDGTPVAVNGKMTRLIGKVSMDMMTLDLTDQPEAKIGDPVELWGEQVDVNQVAACSDTISYTLFTGITSRVPRIYKK</sequence>
<dbReference type="FunFam" id="2.40.37.10:FF:000002">
    <property type="entry name" value="Alanine racemase"/>
    <property type="match status" value="1"/>
</dbReference>
<dbReference type="PANTHER" id="PTHR30511">
    <property type="entry name" value="ALANINE RACEMASE"/>
    <property type="match status" value="1"/>
</dbReference>
<reference evidence="11" key="1">
    <citation type="submission" date="2017-02" db="EMBL/GenBank/DDBJ databases">
        <title>Draft Genome Sequence of the Salt Water Bacterium Oceanospirillum linum ATCC 11336.</title>
        <authorList>
            <person name="Trachtenberg A.M."/>
            <person name="Carney J.G."/>
            <person name="Linnane J.D."/>
            <person name="Rheaume B.A."/>
            <person name="Pitts N.L."/>
            <person name="Mykles D.L."/>
            <person name="Maclea K.S."/>
        </authorList>
    </citation>
    <scope>NUCLEOTIDE SEQUENCE [LARGE SCALE GENOMIC DNA]</scope>
    <source>
        <strain evidence="11">ATCC 11336</strain>
    </source>
</reference>
<dbReference type="InterPro" id="IPR029066">
    <property type="entry name" value="PLP-binding_barrel"/>
</dbReference>
<dbReference type="Gene3D" id="3.20.20.10">
    <property type="entry name" value="Alanine racemase"/>
    <property type="match status" value="1"/>
</dbReference>
<dbReference type="FunFam" id="3.20.20.10:FF:000002">
    <property type="entry name" value="Alanine racemase"/>
    <property type="match status" value="1"/>
</dbReference>
<evidence type="ECO:0000313" key="12">
    <source>
        <dbReference type="Proteomes" id="UP000190064"/>
    </source>
</evidence>
<dbReference type="NCBIfam" id="TIGR00492">
    <property type="entry name" value="alr"/>
    <property type="match status" value="1"/>
</dbReference>
<evidence type="ECO:0000256" key="9">
    <source>
        <dbReference type="PIRSR" id="PIRSR600821-52"/>
    </source>
</evidence>
<dbReference type="Gene3D" id="2.40.37.10">
    <property type="entry name" value="Lyase, Ornithine Decarboxylase, Chain A, domain 1"/>
    <property type="match status" value="1"/>
</dbReference>
<dbReference type="HAMAP" id="MF_01201">
    <property type="entry name" value="Ala_racemase"/>
    <property type="match status" value="1"/>
</dbReference>
<dbReference type="SUPFAM" id="SSF50621">
    <property type="entry name" value="Alanine racemase C-terminal domain-like"/>
    <property type="match status" value="1"/>
</dbReference>
<dbReference type="InterPro" id="IPR020622">
    <property type="entry name" value="Ala_racemase_pyridoxalP-BS"/>
</dbReference>
<dbReference type="AlphaFoldDB" id="A0A1T1HES7"/>
<dbReference type="Proteomes" id="UP000190064">
    <property type="component" value="Unassembled WGS sequence"/>
</dbReference>
<dbReference type="STRING" id="966.BTA35_0201470"/>
<dbReference type="InterPro" id="IPR000821">
    <property type="entry name" value="Ala_racemase"/>
</dbReference>
<proteinExistence type="inferred from homology"/>
<dbReference type="PRINTS" id="PR00992">
    <property type="entry name" value="ALARACEMASE"/>
</dbReference>
<dbReference type="PANTHER" id="PTHR30511:SF0">
    <property type="entry name" value="ALANINE RACEMASE, CATABOLIC-RELATED"/>
    <property type="match status" value="1"/>
</dbReference>
<evidence type="ECO:0000256" key="3">
    <source>
        <dbReference type="ARBA" id="ARBA00007880"/>
    </source>
</evidence>
<feature type="domain" description="Alanine racemase C-terminal" evidence="10">
    <location>
        <begin position="234"/>
        <end position="358"/>
    </location>
</feature>
<dbReference type="InterPro" id="IPR009006">
    <property type="entry name" value="Ala_racemase/Decarboxylase_C"/>
</dbReference>
<dbReference type="UniPathway" id="UPA00042">
    <property type="reaction ID" value="UER00497"/>
</dbReference>